<gene>
    <name evidence="2" type="ORF">BN1049_01518</name>
</gene>
<dbReference type="EMBL" id="LK391969">
    <property type="protein sequence ID" value="CEF26585.1"/>
    <property type="molecule type" value="Genomic_DNA"/>
</dbReference>
<evidence type="ECO:0000313" key="2">
    <source>
        <dbReference type="EMBL" id="CEA04389.1"/>
    </source>
</evidence>
<accession>A0A078MDU5</accession>
<feature type="transmembrane region" description="Helical" evidence="1">
    <location>
        <begin position="21"/>
        <end position="41"/>
    </location>
</feature>
<keyword evidence="1" id="KW-1133">Transmembrane helix</keyword>
<keyword evidence="1" id="KW-0812">Transmembrane</keyword>
<reference evidence="2" key="1">
    <citation type="submission" date="2014-07" db="EMBL/GenBank/DDBJ databases">
        <authorList>
            <person name="Urmite Genomes Urmite Genomes"/>
        </authorList>
    </citation>
    <scope>NUCLEOTIDE SEQUENCE</scope>
    <source>
        <strain evidence="2">12M76_air</strain>
    </source>
</reference>
<feature type="transmembrane region" description="Helical" evidence="1">
    <location>
        <begin position="53"/>
        <end position="71"/>
    </location>
</feature>
<dbReference type="RefSeq" id="WP_044499168.1">
    <property type="nucleotide sequence ID" value="NZ_LK391969.1"/>
</dbReference>
<organism evidence="2">
    <name type="scientific">Pseudomonas saudimassiliensis</name>
    <dbReference type="NCBI Taxonomy" id="1461581"/>
    <lineage>
        <taxon>Bacteria</taxon>
        <taxon>Pseudomonadati</taxon>
        <taxon>Pseudomonadota</taxon>
        <taxon>Gammaproteobacteria</taxon>
        <taxon>Pseudomonadales</taxon>
        <taxon>Pseudomonadaceae</taxon>
        <taxon>Pseudomonas</taxon>
    </lineage>
</organism>
<dbReference type="EMBL" id="LM997413">
    <property type="protein sequence ID" value="CEA04389.1"/>
    <property type="molecule type" value="Genomic_DNA"/>
</dbReference>
<dbReference type="OrthoDB" id="7361737at2"/>
<protein>
    <submittedName>
        <fullName evidence="2">Major facilitator superfamily permease</fullName>
    </submittedName>
</protein>
<proteinExistence type="predicted"/>
<name>A0A078MDU5_9PSED</name>
<feature type="transmembrane region" description="Helical" evidence="1">
    <location>
        <begin position="78"/>
        <end position="97"/>
    </location>
</feature>
<sequence>MQLNTNPFEWLGQAFGTLVRLIVDGLAWIFDILGGASTAFVNGFSRALGIDSSILSIAFVVLGLFLIYLGISSFLKKRIIGGVIWLLLGLWLLSSLIR</sequence>
<dbReference type="AlphaFoldDB" id="A0A078MDU5"/>
<keyword evidence="1" id="KW-0472">Membrane</keyword>
<dbReference type="PATRIC" id="fig|1461581.3.peg.1496"/>
<evidence type="ECO:0000256" key="1">
    <source>
        <dbReference type="SAM" id="Phobius"/>
    </source>
</evidence>